<accession>A0AAQ6IHD1</accession>
<dbReference type="SUPFAM" id="SSF52266">
    <property type="entry name" value="SGNH hydrolase"/>
    <property type="match status" value="1"/>
</dbReference>
<organism evidence="1 2">
    <name type="scientific">Anabas testudineus</name>
    <name type="common">Climbing perch</name>
    <name type="synonym">Anthias testudineus</name>
    <dbReference type="NCBI Taxonomy" id="64144"/>
    <lineage>
        <taxon>Eukaryota</taxon>
        <taxon>Metazoa</taxon>
        <taxon>Chordata</taxon>
        <taxon>Craniata</taxon>
        <taxon>Vertebrata</taxon>
        <taxon>Euteleostomi</taxon>
        <taxon>Actinopterygii</taxon>
        <taxon>Neopterygii</taxon>
        <taxon>Teleostei</taxon>
        <taxon>Neoteleostei</taxon>
        <taxon>Acanthomorphata</taxon>
        <taxon>Anabantaria</taxon>
        <taxon>Anabantiformes</taxon>
        <taxon>Anabantoidei</taxon>
        <taxon>Anabantidae</taxon>
        <taxon>Anabas</taxon>
    </lineage>
</organism>
<dbReference type="GeneTree" id="ENSGT01120000272309"/>
<dbReference type="Gene3D" id="3.40.50.12690">
    <property type="match status" value="1"/>
</dbReference>
<proteinExistence type="predicted"/>
<reference evidence="1 2" key="1">
    <citation type="submission" date="2021-04" db="EMBL/GenBank/DDBJ databases">
        <authorList>
            <consortium name="Wellcome Sanger Institute Data Sharing"/>
        </authorList>
    </citation>
    <scope>NUCLEOTIDE SEQUENCE [LARGE SCALE GENOMIC DNA]</scope>
</reference>
<dbReference type="Proteomes" id="UP000265040">
    <property type="component" value="Chromosome 4"/>
</dbReference>
<reference evidence="1" key="2">
    <citation type="submission" date="2025-05" db="UniProtKB">
        <authorList>
            <consortium name="Ensembl"/>
        </authorList>
    </citation>
    <scope>IDENTIFICATION</scope>
</reference>
<dbReference type="Ensembl" id="ENSATET00000076667.1">
    <property type="protein sequence ID" value="ENSATEP00000075391.1"/>
    <property type="gene ID" value="ENSATEG00000030714.1"/>
</dbReference>
<evidence type="ECO:0000313" key="2">
    <source>
        <dbReference type="Proteomes" id="UP000265040"/>
    </source>
</evidence>
<dbReference type="AlphaFoldDB" id="A0AAQ6IHD1"/>
<name>A0AAQ6IHD1_ANATE</name>
<protein>
    <submittedName>
        <fullName evidence="1">Uncharacterized protein</fullName>
    </submittedName>
</protein>
<evidence type="ECO:0000313" key="1">
    <source>
        <dbReference type="Ensembl" id="ENSATEP00000076760.1"/>
    </source>
</evidence>
<sequence>MAASPSSSPALSCSVCHVLSFSSASFSEKGICNKCSLFAALEARLSDLETRPHTVENKPASQVPVTGVELASLAPVGRPPAVPEQPGSQAGWVTVRRKHNPRHSPKVHHDQVHVSNRFSPLSNTPAEKPTLIIGSSIVRNMKLETPAAIVKCIPGARAGDVESYLKLLSKDKRKYSKMIIHIGVNDARLRQSEVTKINNI</sequence>
<dbReference type="Ensembl" id="ENSATET00000079336.1">
    <property type="protein sequence ID" value="ENSATEP00000076760.1"/>
    <property type="gene ID" value="ENSATEG00000030714.1"/>
</dbReference>
<keyword evidence="2" id="KW-1185">Reference proteome</keyword>